<dbReference type="GO" id="GO:0004896">
    <property type="term" value="F:cytokine receptor activity"/>
    <property type="evidence" value="ECO:0007669"/>
    <property type="project" value="InterPro"/>
</dbReference>
<dbReference type="GO" id="GO:0016064">
    <property type="term" value="P:immunoglobulin mediated immune response"/>
    <property type="evidence" value="ECO:0007669"/>
    <property type="project" value="TreeGrafter"/>
</dbReference>
<evidence type="ECO:0000256" key="8">
    <source>
        <dbReference type="ARBA" id="ARBA00023170"/>
    </source>
</evidence>
<feature type="compositionally biased region" description="Acidic residues" evidence="9">
    <location>
        <begin position="405"/>
        <end position="423"/>
    </location>
</feature>
<evidence type="ECO:0000256" key="9">
    <source>
        <dbReference type="SAM" id="MobiDB-lite"/>
    </source>
</evidence>
<organism evidence="13 14">
    <name type="scientific">Synaphobranchus kaupii</name>
    <name type="common">Kaup's arrowtooth eel</name>
    <dbReference type="NCBI Taxonomy" id="118154"/>
    <lineage>
        <taxon>Eukaryota</taxon>
        <taxon>Metazoa</taxon>
        <taxon>Chordata</taxon>
        <taxon>Craniata</taxon>
        <taxon>Vertebrata</taxon>
        <taxon>Euteleostomi</taxon>
        <taxon>Actinopterygii</taxon>
        <taxon>Neopterygii</taxon>
        <taxon>Teleostei</taxon>
        <taxon>Anguilliformes</taxon>
        <taxon>Synaphobranchidae</taxon>
        <taxon>Synaphobranchus</taxon>
    </lineage>
</organism>
<sequence>MEVSWPARLLLLLAMQILPCHSLKGLTCVHDLVNNISCMWNSSGTHPNVPCVLHGELQQARKHKNSCNLQPMEDQDTLWSCHLVFENVQISVLDTVPIRLKCGNYNVGPDDYMLNISILSSTVKMQPPTIPLISKSNVSWSLGTTGIISYYYFQLQFKRSEQPWEKVNFADVKQMSVELPEDSLEMGRLYEARVRVKPSESEVHPLKWVWSSWSPTASWRSEVGRPPEREKPRSGPELQLFLGLAVAVVALLVLISWKYNRDGWVYRLKLPHVPNPSTYFHALNSDHGGNFQKWLSPIFAPESFEVHRSFEDISAVELFKAKDVTVLHESDPAEWSDSSSKSLSSNNVDACPEYVSYKPGEVHSGEEGSGQGVELEATPLQISCSYEQLGGESRQPDPGCRERNEEEEEEEDEEEEEEEGEIEDGPKEMDTLPPLTILPFSLPGHVTPSPFPLPPHLPSIPLLPFPFRDFDSATAPGSSNASGPFEGALGRSPFAEIEPSSDGYLSVQSALLNNSL</sequence>
<keyword evidence="4 11" id="KW-0732">Signal</keyword>
<dbReference type="SUPFAM" id="SSF49265">
    <property type="entry name" value="Fibronectin type III"/>
    <property type="match status" value="2"/>
</dbReference>
<evidence type="ECO:0000256" key="11">
    <source>
        <dbReference type="SAM" id="SignalP"/>
    </source>
</evidence>
<feature type="domain" description="Interleukin-2 receptor subunit beta N-terminal" evidence="12">
    <location>
        <begin position="25"/>
        <end position="103"/>
    </location>
</feature>
<keyword evidence="5 10" id="KW-1133">Transmembrane helix</keyword>
<evidence type="ECO:0000256" key="5">
    <source>
        <dbReference type="ARBA" id="ARBA00022989"/>
    </source>
</evidence>
<dbReference type="PROSITE" id="PS01355">
    <property type="entry name" value="HEMATOPO_REC_S_F1"/>
    <property type="match status" value="1"/>
</dbReference>
<evidence type="ECO:0000256" key="3">
    <source>
        <dbReference type="ARBA" id="ARBA00022692"/>
    </source>
</evidence>
<gene>
    <name evidence="13" type="ORF">SKAU_G00299420</name>
</gene>
<comment type="similarity">
    <text evidence="2">Belongs to the type I cytokine receptor family. Type 4 subfamily.</text>
</comment>
<evidence type="ECO:0000256" key="7">
    <source>
        <dbReference type="ARBA" id="ARBA00023157"/>
    </source>
</evidence>
<dbReference type="InterPro" id="IPR040951">
    <property type="entry name" value="IL2RB_N1"/>
</dbReference>
<dbReference type="AlphaFoldDB" id="A0A9Q1IMV8"/>
<evidence type="ECO:0000256" key="4">
    <source>
        <dbReference type="ARBA" id="ARBA00022729"/>
    </source>
</evidence>
<dbReference type="EMBL" id="JAINUF010000012">
    <property type="protein sequence ID" value="KAJ8345749.1"/>
    <property type="molecule type" value="Genomic_DNA"/>
</dbReference>
<feature type="chain" id="PRO_5040259475" description="Interleukin-2 receptor subunit beta N-terminal domain-containing protein" evidence="11">
    <location>
        <begin position="23"/>
        <end position="516"/>
    </location>
</feature>
<comment type="subcellular location">
    <subcellularLocation>
        <location evidence="1">Membrane</location>
        <topology evidence="1">Single-pass membrane protein</topology>
    </subcellularLocation>
</comment>
<feature type="signal peptide" evidence="11">
    <location>
        <begin position="1"/>
        <end position="22"/>
    </location>
</feature>
<dbReference type="InterPro" id="IPR036116">
    <property type="entry name" value="FN3_sf"/>
</dbReference>
<evidence type="ECO:0000256" key="1">
    <source>
        <dbReference type="ARBA" id="ARBA00004167"/>
    </source>
</evidence>
<dbReference type="Pfam" id="PF18707">
    <property type="entry name" value="IL2RB_N1"/>
    <property type="match status" value="1"/>
</dbReference>
<evidence type="ECO:0000259" key="12">
    <source>
        <dbReference type="Pfam" id="PF18707"/>
    </source>
</evidence>
<keyword evidence="8" id="KW-0675">Receptor</keyword>
<name>A0A9Q1IMV8_SYNKA</name>
<dbReference type="InterPro" id="IPR003531">
    <property type="entry name" value="Hempt_rcpt_S_F1_CS"/>
</dbReference>
<accession>A0A9Q1IMV8</accession>
<dbReference type="PANTHER" id="PTHR23037:SF22">
    <property type="entry name" value="CYTOKINE RECEPTOR COMMON SUBUNIT BETA"/>
    <property type="match status" value="1"/>
</dbReference>
<keyword evidence="7" id="KW-1015">Disulfide bond</keyword>
<keyword evidence="3 10" id="KW-0812">Transmembrane</keyword>
<evidence type="ECO:0000256" key="2">
    <source>
        <dbReference type="ARBA" id="ARBA00008280"/>
    </source>
</evidence>
<evidence type="ECO:0000256" key="10">
    <source>
        <dbReference type="SAM" id="Phobius"/>
    </source>
</evidence>
<keyword evidence="6 10" id="KW-0472">Membrane</keyword>
<reference evidence="13" key="1">
    <citation type="journal article" date="2023" name="Science">
        <title>Genome structures resolve the early diversification of teleost fishes.</title>
        <authorList>
            <person name="Parey E."/>
            <person name="Louis A."/>
            <person name="Montfort J."/>
            <person name="Bouchez O."/>
            <person name="Roques C."/>
            <person name="Iampietro C."/>
            <person name="Lluch J."/>
            <person name="Castinel A."/>
            <person name="Donnadieu C."/>
            <person name="Desvignes T."/>
            <person name="Floi Bucao C."/>
            <person name="Jouanno E."/>
            <person name="Wen M."/>
            <person name="Mejri S."/>
            <person name="Dirks R."/>
            <person name="Jansen H."/>
            <person name="Henkel C."/>
            <person name="Chen W.J."/>
            <person name="Zahm M."/>
            <person name="Cabau C."/>
            <person name="Klopp C."/>
            <person name="Thompson A.W."/>
            <person name="Robinson-Rechavi M."/>
            <person name="Braasch I."/>
            <person name="Lecointre G."/>
            <person name="Bobe J."/>
            <person name="Postlethwait J.H."/>
            <person name="Berthelot C."/>
            <person name="Roest Crollius H."/>
            <person name="Guiguen Y."/>
        </authorList>
    </citation>
    <scope>NUCLEOTIDE SEQUENCE</scope>
    <source>
        <strain evidence="13">WJC10195</strain>
    </source>
</reference>
<comment type="caution">
    <text evidence="13">The sequence shown here is derived from an EMBL/GenBank/DDBJ whole genome shotgun (WGS) entry which is preliminary data.</text>
</comment>
<feature type="region of interest" description="Disordered" evidence="9">
    <location>
        <begin position="387"/>
        <end position="451"/>
    </location>
</feature>
<dbReference type="Proteomes" id="UP001152622">
    <property type="component" value="Chromosome 12"/>
</dbReference>
<keyword evidence="14" id="KW-1185">Reference proteome</keyword>
<protein>
    <recommendedName>
        <fullName evidence="12">Interleukin-2 receptor subunit beta N-terminal domain-containing protein</fullName>
    </recommendedName>
</protein>
<dbReference type="PANTHER" id="PTHR23037">
    <property type="entry name" value="CYTOKINE RECEPTOR"/>
    <property type="match status" value="1"/>
</dbReference>
<feature type="transmembrane region" description="Helical" evidence="10">
    <location>
        <begin position="238"/>
        <end position="257"/>
    </location>
</feature>
<dbReference type="InterPro" id="IPR013783">
    <property type="entry name" value="Ig-like_fold"/>
</dbReference>
<feature type="region of interest" description="Disordered" evidence="9">
    <location>
        <begin position="470"/>
        <end position="504"/>
    </location>
</feature>
<dbReference type="GO" id="GO:0009897">
    <property type="term" value="C:external side of plasma membrane"/>
    <property type="evidence" value="ECO:0007669"/>
    <property type="project" value="TreeGrafter"/>
</dbReference>
<evidence type="ECO:0000313" key="14">
    <source>
        <dbReference type="Proteomes" id="UP001152622"/>
    </source>
</evidence>
<dbReference type="OrthoDB" id="9419853at2759"/>
<dbReference type="Gene3D" id="2.60.40.10">
    <property type="entry name" value="Immunoglobulins"/>
    <property type="match status" value="2"/>
</dbReference>
<proteinExistence type="inferred from homology"/>
<evidence type="ECO:0000256" key="6">
    <source>
        <dbReference type="ARBA" id="ARBA00023136"/>
    </source>
</evidence>
<evidence type="ECO:0000313" key="13">
    <source>
        <dbReference type="EMBL" id="KAJ8345749.1"/>
    </source>
</evidence>